<dbReference type="PANTHER" id="PTHR31213:SF82">
    <property type="entry name" value="ABSCISIC ACID RECEPTOR PYL11-RELATED"/>
    <property type="match status" value="1"/>
</dbReference>
<evidence type="ECO:0000256" key="7">
    <source>
        <dbReference type="ARBA" id="ARBA00023242"/>
    </source>
</evidence>
<reference evidence="10" key="1">
    <citation type="submission" date="2015-07" db="EMBL/GenBank/DDBJ databases">
        <title>Transcriptome Assembly of Anthurium amnicola.</title>
        <authorList>
            <person name="Suzuki J."/>
        </authorList>
    </citation>
    <scope>NUCLEOTIDE SEQUENCE</scope>
</reference>
<dbReference type="GO" id="GO:0038023">
    <property type="term" value="F:signaling receptor activity"/>
    <property type="evidence" value="ECO:0007669"/>
    <property type="project" value="TreeGrafter"/>
</dbReference>
<name>A0A1D1Z6B3_9ARAE</name>
<dbReference type="SUPFAM" id="SSF55961">
    <property type="entry name" value="Bet v1-like"/>
    <property type="match status" value="1"/>
</dbReference>
<dbReference type="GO" id="GO:0009738">
    <property type="term" value="P:abscisic acid-activated signaling pathway"/>
    <property type="evidence" value="ECO:0007669"/>
    <property type="project" value="UniProtKB-KW"/>
</dbReference>
<dbReference type="Gene3D" id="3.30.530.20">
    <property type="match status" value="1"/>
</dbReference>
<keyword evidence="6 10" id="KW-0675">Receptor</keyword>
<accession>A0A1D1Z6B3</accession>
<evidence type="ECO:0000256" key="1">
    <source>
        <dbReference type="ARBA" id="ARBA00004123"/>
    </source>
</evidence>
<dbReference type="GO" id="GO:0010427">
    <property type="term" value="F:abscisic acid binding"/>
    <property type="evidence" value="ECO:0007669"/>
    <property type="project" value="TreeGrafter"/>
</dbReference>
<dbReference type="CDD" id="cd07821">
    <property type="entry name" value="PYR_PYL_RCAR_like"/>
    <property type="match status" value="1"/>
</dbReference>
<keyword evidence="7" id="KW-0539">Nucleus</keyword>
<evidence type="ECO:0000256" key="9">
    <source>
        <dbReference type="SAM" id="MobiDB-lite"/>
    </source>
</evidence>
<dbReference type="InterPro" id="IPR019587">
    <property type="entry name" value="Polyketide_cyclase/dehydratase"/>
</dbReference>
<dbReference type="GO" id="GO:0005634">
    <property type="term" value="C:nucleus"/>
    <property type="evidence" value="ECO:0007669"/>
    <property type="project" value="UniProtKB-SubCell"/>
</dbReference>
<protein>
    <submittedName>
        <fullName evidence="10">Abscisic acid receptor PYL5</fullName>
    </submittedName>
</protein>
<evidence type="ECO:0000256" key="3">
    <source>
        <dbReference type="ARBA" id="ARBA00008594"/>
    </source>
</evidence>
<feature type="non-terminal residue" evidence="10">
    <location>
        <position position="1"/>
    </location>
</feature>
<comment type="similarity">
    <text evidence="3">Belongs to the PYR/PYL/RCAR abscisic acid intracellular receptor family.</text>
</comment>
<gene>
    <name evidence="10" type="primary">PYL5_0</name>
    <name evidence="10" type="ORF">g.48323</name>
</gene>
<keyword evidence="4" id="KW-0963">Cytoplasm</keyword>
<dbReference type="InterPro" id="IPR023393">
    <property type="entry name" value="START-like_dom_sf"/>
</dbReference>
<organism evidence="10">
    <name type="scientific">Anthurium amnicola</name>
    <dbReference type="NCBI Taxonomy" id="1678845"/>
    <lineage>
        <taxon>Eukaryota</taxon>
        <taxon>Viridiplantae</taxon>
        <taxon>Streptophyta</taxon>
        <taxon>Embryophyta</taxon>
        <taxon>Tracheophyta</taxon>
        <taxon>Spermatophyta</taxon>
        <taxon>Magnoliopsida</taxon>
        <taxon>Liliopsida</taxon>
        <taxon>Araceae</taxon>
        <taxon>Pothoideae</taxon>
        <taxon>Potheae</taxon>
        <taxon>Anthurium</taxon>
    </lineage>
</organism>
<dbReference type="PANTHER" id="PTHR31213">
    <property type="entry name" value="OS08G0374000 PROTEIN-RELATED"/>
    <property type="match status" value="1"/>
</dbReference>
<dbReference type="GO" id="GO:0005737">
    <property type="term" value="C:cytoplasm"/>
    <property type="evidence" value="ECO:0007669"/>
    <property type="project" value="UniProtKB-SubCell"/>
</dbReference>
<dbReference type="InterPro" id="IPR050279">
    <property type="entry name" value="Plant_def-hormone_signal"/>
</dbReference>
<dbReference type="AlphaFoldDB" id="A0A1D1Z6B3"/>
<comment type="subcellular location">
    <subcellularLocation>
        <location evidence="2">Cytoplasm</location>
    </subcellularLocation>
    <subcellularLocation>
        <location evidence="1">Nucleus</location>
    </subcellularLocation>
</comment>
<keyword evidence="8" id="KW-0650">Protein phosphatase inhibitor</keyword>
<dbReference type="EMBL" id="GDJX01005532">
    <property type="protein sequence ID" value="JAT62404.1"/>
    <property type="molecule type" value="Transcribed_RNA"/>
</dbReference>
<evidence type="ECO:0000256" key="2">
    <source>
        <dbReference type="ARBA" id="ARBA00004496"/>
    </source>
</evidence>
<dbReference type="GO" id="GO:0004864">
    <property type="term" value="F:protein phosphatase inhibitor activity"/>
    <property type="evidence" value="ECO:0007669"/>
    <property type="project" value="UniProtKB-KW"/>
</dbReference>
<evidence type="ECO:0000256" key="4">
    <source>
        <dbReference type="ARBA" id="ARBA00022490"/>
    </source>
</evidence>
<evidence type="ECO:0000256" key="5">
    <source>
        <dbReference type="ARBA" id="ARBA00022682"/>
    </source>
</evidence>
<sequence>LMIKEATTPSSRISATAHQEFDEKRSRAFTETKGRRRGGSAGFRMKVAPLLLPTMSAGATTEDALRRHRSHAVSPHQCGAVHVQDVAAPLPLVWSLVRRFDRPQSYKCFVSGCSVSDGDGGVGSLRQVRVVSGLPAGTSTERLDALDDDRHVISFSVVGGDHRLANYRSTTSLHEGEGPRTVVVESYVVDVPPGSTEEETRLFADTIVRCNLRSLARVTERMAAPSTPNAC</sequence>
<evidence type="ECO:0000256" key="6">
    <source>
        <dbReference type="ARBA" id="ARBA00023170"/>
    </source>
</evidence>
<evidence type="ECO:0000256" key="8">
    <source>
        <dbReference type="ARBA" id="ARBA00023272"/>
    </source>
</evidence>
<evidence type="ECO:0000313" key="10">
    <source>
        <dbReference type="EMBL" id="JAT62404.1"/>
    </source>
</evidence>
<feature type="region of interest" description="Disordered" evidence="9">
    <location>
        <begin position="1"/>
        <end position="26"/>
    </location>
</feature>
<dbReference type="Pfam" id="PF10604">
    <property type="entry name" value="Polyketide_cyc2"/>
    <property type="match status" value="1"/>
</dbReference>
<feature type="compositionally biased region" description="Polar residues" evidence="9">
    <location>
        <begin position="7"/>
        <end position="17"/>
    </location>
</feature>
<keyword evidence="5" id="KW-0938">Abscisic acid signaling pathway</keyword>
<proteinExistence type="inferred from homology"/>